<sequence>MNRRLSLTLVAALAAAGTLTTVPAHAATGTACKIQPYGLIGARWQQLGGANGKLGCPTTGERDIHQNGVGWAGRRQTFERGQLAWSPKLGGNFVVAAWSAGGNAYVDWHRTAKEFDTFLVRYTSAADPHGVQKDTAGGFRGRYIVRARTNGGYRWNIKGCDTNLIGPSSCQKHWSVSVTG</sequence>
<evidence type="ECO:0000313" key="3">
    <source>
        <dbReference type="Proteomes" id="UP001212498"/>
    </source>
</evidence>
<evidence type="ECO:0008006" key="4">
    <source>
        <dbReference type="Google" id="ProtNLM"/>
    </source>
</evidence>
<organism evidence="2 3">
    <name type="scientific">Nonomuraea ferruginea</name>
    <dbReference type="NCBI Taxonomy" id="46174"/>
    <lineage>
        <taxon>Bacteria</taxon>
        <taxon>Bacillati</taxon>
        <taxon>Actinomycetota</taxon>
        <taxon>Actinomycetes</taxon>
        <taxon>Streptosporangiales</taxon>
        <taxon>Streptosporangiaceae</taxon>
        <taxon>Nonomuraea</taxon>
    </lineage>
</organism>
<accession>A0ABT4SWF5</accession>
<evidence type="ECO:0000313" key="2">
    <source>
        <dbReference type="EMBL" id="MDA0641171.1"/>
    </source>
</evidence>
<dbReference type="InterPro" id="IPR013207">
    <property type="entry name" value="LGFP"/>
</dbReference>
<keyword evidence="3" id="KW-1185">Reference proteome</keyword>
<name>A0ABT4SWF5_9ACTN</name>
<dbReference type="RefSeq" id="WP_271276169.1">
    <property type="nucleotide sequence ID" value="NZ_BAABFD010000016.1"/>
</dbReference>
<protein>
    <recommendedName>
        <fullName evidence="4">LGFP repeat-containing protein</fullName>
    </recommendedName>
</protein>
<reference evidence="2 3" key="1">
    <citation type="submission" date="2022-11" db="EMBL/GenBank/DDBJ databases">
        <title>Nonomuraea corallina sp. nov., a new species of the genus Nonomuraea isolated from sea side sediment in Thai sea.</title>
        <authorList>
            <person name="Ngamcharungchit C."/>
            <person name="Matsumoto A."/>
            <person name="Suriyachadkun C."/>
            <person name="Panbangred W."/>
            <person name="Inahashi Y."/>
            <person name="Intra B."/>
        </authorList>
    </citation>
    <scope>NUCLEOTIDE SEQUENCE [LARGE SCALE GENOMIC DNA]</scope>
    <source>
        <strain evidence="2 3">DSM 43553</strain>
    </source>
</reference>
<gene>
    <name evidence="2" type="ORF">OUY24_11130</name>
</gene>
<evidence type="ECO:0000256" key="1">
    <source>
        <dbReference type="SAM" id="SignalP"/>
    </source>
</evidence>
<dbReference type="PROSITE" id="PS51257">
    <property type="entry name" value="PROKAR_LIPOPROTEIN"/>
    <property type="match status" value="1"/>
</dbReference>
<proteinExistence type="predicted"/>
<keyword evidence="1" id="KW-0732">Signal</keyword>
<dbReference type="Proteomes" id="UP001212498">
    <property type="component" value="Unassembled WGS sequence"/>
</dbReference>
<feature type="signal peptide" evidence="1">
    <location>
        <begin position="1"/>
        <end position="26"/>
    </location>
</feature>
<dbReference type="Pfam" id="PF08310">
    <property type="entry name" value="LGFP"/>
    <property type="match status" value="1"/>
</dbReference>
<feature type="chain" id="PRO_5046192873" description="LGFP repeat-containing protein" evidence="1">
    <location>
        <begin position="27"/>
        <end position="180"/>
    </location>
</feature>
<comment type="caution">
    <text evidence="2">The sequence shown here is derived from an EMBL/GenBank/DDBJ whole genome shotgun (WGS) entry which is preliminary data.</text>
</comment>
<dbReference type="EMBL" id="JAPNUD010000021">
    <property type="protein sequence ID" value="MDA0641171.1"/>
    <property type="molecule type" value="Genomic_DNA"/>
</dbReference>